<dbReference type="GeneID" id="18501416"/>
<evidence type="ECO:0000256" key="7">
    <source>
        <dbReference type="ARBA" id="ARBA00054607"/>
    </source>
</evidence>
<name>W8W1H9_9VIRU</name>
<dbReference type="InterPro" id="IPR007081">
    <property type="entry name" value="RNA_pol_Rpb1_5"/>
</dbReference>
<dbReference type="Gene3D" id="1.10.150.390">
    <property type="match status" value="1"/>
</dbReference>
<reference evidence="10 11" key="1">
    <citation type="journal article" date="2013" name="Arch. Virol.">
        <title>Complete genome sequence of invertebrate iridovirus IIV-25 isolated from a blackfly larva.</title>
        <authorList>
            <person name="Piegu B."/>
            <person name="Guizard S."/>
            <person name="Spears T."/>
            <person name="Cruaud C."/>
            <person name="Couloux A."/>
            <person name="Bideshi D.K."/>
            <person name="Federici B.A."/>
            <person name="Bigot Y."/>
        </authorList>
    </citation>
    <scope>NUCLEOTIDE SEQUENCE [LARGE SCALE GENOMIC DNA]</scope>
</reference>
<dbReference type="InterPro" id="IPR007066">
    <property type="entry name" value="RNA_pol_Rpb1_3"/>
</dbReference>
<dbReference type="PANTHER" id="PTHR19376:SF32">
    <property type="entry name" value="DNA-DIRECTED RNA POLYMERASE III SUBUNIT RPC1"/>
    <property type="match status" value="1"/>
</dbReference>
<dbReference type="InterPro" id="IPR006592">
    <property type="entry name" value="RNA_pol_N"/>
</dbReference>
<dbReference type="Gene3D" id="6.10.250.2940">
    <property type="match status" value="1"/>
</dbReference>
<evidence type="ECO:0000313" key="10">
    <source>
        <dbReference type="EMBL" id="CCV02062.1"/>
    </source>
</evidence>
<dbReference type="Pfam" id="PF04998">
    <property type="entry name" value="RNA_pol_Rpb1_5"/>
    <property type="match status" value="1"/>
</dbReference>
<dbReference type="InterPro" id="IPR007083">
    <property type="entry name" value="RNA_pol_Rpb1_4"/>
</dbReference>
<sequence>MEIIEEISNLGKISFGILSPEEIMKMSCCNVTAVKVSDKGENIYSKFMGTIENGENCKTCDKDVWECSGHFGHFNLEHPVVNPIFINDVVNVLKCICFKCYKFILSEDHLKLENMVHKFSDILEWVKTINYCYNCETEKTSLSVVNETIVDEDKTPIDTRKILRILENLDAKTVKILGFNPDMSHPKNFIFTVFPVLPPCCRPYVMSDENCCDDDLTYQLTEIIKNNQYLTEEYLTKTELKRKKSVLQSSLLPTSDIQQKHFTNLKFRISTYFNNSKKKAKHAATARPITGLKERIAGKEGQIRHNLLGKRCDQSGRTVIGPDPTLKLNELGVPAEMAKILTIPVHVTPFNIDELTDIVNSGKANFLIKSSDPKRSINLKNIINFRGTLLYFGDIIERDGERIVIKDTKFELKVGDSIIRNGKKLKDVKYPENKKIQLDIGDIVKRQLRNGDWVLLNRQPTLHKPSMQAFIVVIIDGKTLRMNLAMAKAYNADFDGDEMNLHIPQSYEATAELMELSSSSKCIMSSQNGKPNACIVQDSLIGLFYLSKEEWTTQTLEKEQFLDLLMVLRSISQDFSSRIEKIYSTVVEYGIPNPCIFNGKGILSFLFPVDFDFVNAGVTIKNGVFINGILEKNVVNNHLIKIIYKDYGETTVASFIDNIQFITNKYLIEKGFTINAADCLKNGNNEEIKELTRSTFAKATTLKEVTINPFIREQKILGAFSSLTDQSMKKSKDSLGPFNNFKTTEESGSKGSIFNICQITSMLGQQTIDGKRVYGLMHPQDNEFKNKGFIERSFVEGLRPREFLHHAMAGRKGVIDTALLTSVSGYGQRQGVKLNEDIKVYPDYTVRDVNGRLYQYIFGEVGYDPAQTIVVDGQQTVCDIVRLVERLKKPLNSKNSLNLKLRKLDEEELENMVDFIVPRRGIPIDVEDRICKLRKDPILKQLKKVEICNELVPILKKELEIRYYQTLMSPGECVGIIGAQSMGEFSTQATLNTFHVAGSTTTGTVTNCLTRFQEINNATKNPKNIIGKIYFTSNNSTIEEIRNLGIRIKHVIFQNVIKGEWNVENIENEEWWYSTFKKVYQTDLSDVKTKIRFILNKEILYAYRVTCEMIKEALEEKHDVVCIFSPLLIDEIYFDIFCDIENHKLDMFVGGILHPTYICGIEGVKGVSYRECEKLKVWYIQTEGGTLKDFYALEGVDVENTTTNNVWDIYNTLGIEAAREFRIKEMVEIMGSGVDISHIKLRADRLTFTGTIQSLTRYTMRGEKPFSKVGFEEIMENFYRTARDAEVDDLTGVSASIMCGKRAKVGTSMFDVKLDMEKILNSGELNPTQSENEEVDDGAFVDYDYY</sequence>
<dbReference type="SMART" id="SM00663">
    <property type="entry name" value="RPOLA_N"/>
    <property type="match status" value="1"/>
</dbReference>
<dbReference type="InterPro" id="IPR044893">
    <property type="entry name" value="RNA_pol_Rpb1_clamp_domain"/>
</dbReference>
<feature type="domain" description="RNA polymerase N-terminal" evidence="9">
    <location>
        <begin position="187"/>
        <end position="547"/>
    </location>
</feature>
<organism evidence="10 11">
    <name type="scientific">Invertebrate iridovirus 25</name>
    <dbReference type="NCBI Taxonomy" id="1301280"/>
    <lineage>
        <taxon>Viruses</taxon>
        <taxon>Varidnaviria</taxon>
        <taxon>Bamfordvirae</taxon>
        <taxon>Nucleocytoviricota</taxon>
        <taxon>Megaviricetes</taxon>
        <taxon>Pimascovirales</taxon>
        <taxon>Pimascovirales incertae sedis</taxon>
        <taxon>Iridoviridae</taxon>
        <taxon>Betairidovirinae</taxon>
        <taxon>Chloriridovirus</taxon>
        <taxon>Chloriridovirus simulium2</taxon>
    </lineage>
</organism>
<dbReference type="Gene3D" id="3.30.1490.180">
    <property type="entry name" value="RNA polymerase ii"/>
    <property type="match status" value="1"/>
</dbReference>
<dbReference type="Gene3D" id="4.10.860.120">
    <property type="entry name" value="RNA polymerase II, clamp domain"/>
    <property type="match status" value="1"/>
</dbReference>
<dbReference type="Gene3D" id="1.10.132.30">
    <property type="match status" value="1"/>
</dbReference>
<dbReference type="InterPro" id="IPR038120">
    <property type="entry name" value="Rpb1_funnel_sf"/>
</dbReference>
<dbReference type="GO" id="GO:0003677">
    <property type="term" value="F:DNA binding"/>
    <property type="evidence" value="ECO:0007669"/>
    <property type="project" value="InterPro"/>
</dbReference>
<dbReference type="Pfam" id="PF04983">
    <property type="entry name" value="RNA_pol_Rpb1_3"/>
    <property type="match status" value="1"/>
</dbReference>
<keyword evidence="3 8" id="KW-0808">Transferase</keyword>
<keyword evidence="2 8" id="KW-0240">DNA-directed RNA polymerase</keyword>
<dbReference type="Proteomes" id="UP000097612">
    <property type="component" value="Segment"/>
</dbReference>
<dbReference type="Gene3D" id="1.10.274.100">
    <property type="entry name" value="RNA polymerase Rpb1, domain 3"/>
    <property type="match status" value="1"/>
</dbReference>
<evidence type="ECO:0000256" key="3">
    <source>
        <dbReference type="ARBA" id="ARBA00022679"/>
    </source>
</evidence>
<dbReference type="EMBL" id="HF920635">
    <property type="protein sequence ID" value="CCV02062.1"/>
    <property type="molecule type" value="Genomic_DNA"/>
</dbReference>
<evidence type="ECO:0000256" key="6">
    <source>
        <dbReference type="ARBA" id="ARBA00048552"/>
    </source>
</evidence>
<evidence type="ECO:0000256" key="5">
    <source>
        <dbReference type="ARBA" id="ARBA00023163"/>
    </source>
</evidence>
<dbReference type="GO" id="GO:0003899">
    <property type="term" value="F:DNA-directed RNA polymerase activity"/>
    <property type="evidence" value="ECO:0007669"/>
    <property type="project" value="UniProtKB-EC"/>
</dbReference>
<dbReference type="InterPro" id="IPR000722">
    <property type="entry name" value="RNA_pol_asu"/>
</dbReference>
<dbReference type="EC" id="2.7.7.6" evidence="8"/>
<dbReference type="FunFam" id="2.40.40.20:FF:000019">
    <property type="entry name" value="DNA-directed RNA polymerase II subunit RPB1"/>
    <property type="match status" value="1"/>
</dbReference>
<proteinExistence type="inferred from homology"/>
<accession>W8W1H9</accession>
<evidence type="ECO:0000256" key="2">
    <source>
        <dbReference type="ARBA" id="ARBA00022478"/>
    </source>
</evidence>
<dbReference type="Gene3D" id="2.40.40.20">
    <property type="match status" value="1"/>
</dbReference>
<comment type="similarity">
    <text evidence="1 8">Belongs to the RNA polymerase beta' chain family.</text>
</comment>
<dbReference type="Pfam" id="PF00623">
    <property type="entry name" value="RNA_pol_Rpb1_2"/>
    <property type="match status" value="2"/>
</dbReference>
<protein>
    <recommendedName>
        <fullName evidence="8">DNA-directed RNA polymerase subunit</fullName>
        <ecNumber evidence="8">2.7.7.6</ecNumber>
    </recommendedName>
</protein>
<dbReference type="GO" id="GO:0006351">
    <property type="term" value="P:DNA-templated transcription"/>
    <property type="evidence" value="ECO:0007669"/>
    <property type="project" value="InterPro"/>
</dbReference>
<dbReference type="RefSeq" id="YP_009010577.1">
    <property type="nucleotide sequence ID" value="NC_023613.1"/>
</dbReference>
<dbReference type="InterPro" id="IPR042102">
    <property type="entry name" value="RNA_pol_Rpb1_3_sf"/>
</dbReference>
<keyword evidence="11" id="KW-1185">Reference proteome</keyword>
<evidence type="ECO:0000256" key="1">
    <source>
        <dbReference type="ARBA" id="ARBA00006460"/>
    </source>
</evidence>
<evidence type="ECO:0000313" key="11">
    <source>
        <dbReference type="Proteomes" id="UP000097612"/>
    </source>
</evidence>
<dbReference type="Gene3D" id="6.20.50.80">
    <property type="match status" value="1"/>
</dbReference>
<dbReference type="GO" id="GO:0000428">
    <property type="term" value="C:DNA-directed RNA polymerase complex"/>
    <property type="evidence" value="ECO:0007669"/>
    <property type="project" value="UniProtKB-KW"/>
</dbReference>
<comment type="function">
    <text evidence="8">DNA-dependent RNA polymerase catalyzes the transcription of DNA into RNA using the four ribonucleoside triphosphates as substrates.</text>
</comment>
<evidence type="ECO:0000256" key="4">
    <source>
        <dbReference type="ARBA" id="ARBA00022695"/>
    </source>
</evidence>
<gene>
    <name evidence="10" type="primary">044R</name>
    <name evidence="10" type="ORF">IIV25_044R</name>
</gene>
<dbReference type="Pfam" id="PF05000">
    <property type="entry name" value="RNA_pol_Rpb1_4"/>
    <property type="match status" value="1"/>
</dbReference>
<dbReference type="SUPFAM" id="SSF64484">
    <property type="entry name" value="beta and beta-prime subunits of DNA dependent RNA-polymerase"/>
    <property type="match status" value="1"/>
</dbReference>
<evidence type="ECO:0000256" key="8">
    <source>
        <dbReference type="RuleBase" id="RU004279"/>
    </source>
</evidence>
<dbReference type="InterPro" id="IPR007080">
    <property type="entry name" value="RNA_pol_Rpb1_1"/>
</dbReference>
<comment type="function">
    <text evidence="7">Component of the DNA-dependent RNA polymerase that catalyzes the transcription of DNA into RNA using the four ribonucleoside triphosphates as substrates. Largest and catalytic component of RNA polymerase II which synthesizes mRNA precursors and many functional non-coding RNAs. Forms the polymerase active center together with the second largest subunit.</text>
</comment>
<dbReference type="Pfam" id="PF04997">
    <property type="entry name" value="RNA_pol_Rpb1_1"/>
    <property type="match status" value="1"/>
</dbReference>
<keyword evidence="5 8" id="KW-0804">Transcription</keyword>
<comment type="catalytic activity">
    <reaction evidence="6 8">
        <text>RNA(n) + a ribonucleoside 5'-triphosphate = RNA(n+1) + diphosphate</text>
        <dbReference type="Rhea" id="RHEA:21248"/>
        <dbReference type="Rhea" id="RHEA-COMP:14527"/>
        <dbReference type="Rhea" id="RHEA-COMP:17342"/>
        <dbReference type="ChEBI" id="CHEBI:33019"/>
        <dbReference type="ChEBI" id="CHEBI:61557"/>
        <dbReference type="ChEBI" id="CHEBI:140395"/>
        <dbReference type="EC" id="2.7.7.6"/>
    </reaction>
</comment>
<dbReference type="KEGG" id="vg:18501416"/>
<dbReference type="PANTHER" id="PTHR19376">
    <property type="entry name" value="DNA-DIRECTED RNA POLYMERASE"/>
    <property type="match status" value="1"/>
</dbReference>
<evidence type="ECO:0000259" key="9">
    <source>
        <dbReference type="SMART" id="SM00663"/>
    </source>
</evidence>
<keyword evidence="4 8" id="KW-0548">Nucleotidyltransferase</keyword>
<dbReference type="InterPro" id="IPR045867">
    <property type="entry name" value="DNA-dir_RpoC_beta_prime"/>
</dbReference>